<feature type="domain" description="Amine oxidase" evidence="1">
    <location>
        <begin position="15"/>
        <end position="407"/>
    </location>
</feature>
<reference evidence="2" key="2">
    <citation type="submission" date="2020-09" db="EMBL/GenBank/DDBJ databases">
        <authorList>
            <person name="Sun Q."/>
            <person name="Kim S."/>
        </authorList>
    </citation>
    <scope>NUCLEOTIDE SEQUENCE</scope>
    <source>
        <strain evidence="2">KCTC 12988</strain>
    </source>
</reference>
<accession>A0A918TXA3</accession>
<dbReference type="Gene3D" id="3.50.50.60">
    <property type="entry name" value="FAD/NAD(P)-binding domain"/>
    <property type="match status" value="1"/>
</dbReference>
<dbReference type="PRINTS" id="PR00420">
    <property type="entry name" value="RNGMNOXGNASE"/>
</dbReference>
<organism evidence="2 3">
    <name type="scientific">Roseibacillus persicicus</name>
    <dbReference type="NCBI Taxonomy" id="454148"/>
    <lineage>
        <taxon>Bacteria</taxon>
        <taxon>Pseudomonadati</taxon>
        <taxon>Verrucomicrobiota</taxon>
        <taxon>Verrucomicrobiia</taxon>
        <taxon>Verrucomicrobiales</taxon>
        <taxon>Verrucomicrobiaceae</taxon>
        <taxon>Roseibacillus</taxon>
    </lineage>
</organism>
<evidence type="ECO:0000313" key="2">
    <source>
        <dbReference type="EMBL" id="GHC67157.1"/>
    </source>
</evidence>
<dbReference type="InterPro" id="IPR002937">
    <property type="entry name" value="Amino_oxidase"/>
</dbReference>
<dbReference type="Pfam" id="PF01593">
    <property type="entry name" value="Amino_oxidase"/>
    <property type="match status" value="1"/>
</dbReference>
<dbReference type="GO" id="GO:0016491">
    <property type="term" value="F:oxidoreductase activity"/>
    <property type="evidence" value="ECO:0007669"/>
    <property type="project" value="InterPro"/>
</dbReference>
<dbReference type="PANTHER" id="PTHR42841">
    <property type="entry name" value="AMINE OXIDASE"/>
    <property type="match status" value="1"/>
</dbReference>
<name>A0A918TXA3_9BACT</name>
<dbReference type="PROSITE" id="PS51257">
    <property type="entry name" value="PROKAR_LIPOPROTEIN"/>
    <property type="match status" value="1"/>
</dbReference>
<dbReference type="AlphaFoldDB" id="A0A918TXA3"/>
<dbReference type="RefSeq" id="WP_189574212.1">
    <property type="nucleotide sequence ID" value="NZ_BMXI01000023.1"/>
</dbReference>
<reference evidence="2" key="1">
    <citation type="journal article" date="2014" name="Int. J. Syst. Evol. Microbiol.">
        <title>Complete genome sequence of Corynebacterium casei LMG S-19264T (=DSM 44701T), isolated from a smear-ripened cheese.</title>
        <authorList>
            <consortium name="US DOE Joint Genome Institute (JGI-PGF)"/>
            <person name="Walter F."/>
            <person name="Albersmeier A."/>
            <person name="Kalinowski J."/>
            <person name="Ruckert C."/>
        </authorList>
    </citation>
    <scope>NUCLEOTIDE SEQUENCE</scope>
    <source>
        <strain evidence="2">KCTC 12988</strain>
    </source>
</reference>
<proteinExistence type="predicted"/>
<gene>
    <name evidence="2" type="ORF">GCM10007100_38950</name>
</gene>
<dbReference type="Proteomes" id="UP000644507">
    <property type="component" value="Unassembled WGS sequence"/>
</dbReference>
<protein>
    <submittedName>
        <fullName evidence="2">Oxidoreductase</fullName>
    </submittedName>
</protein>
<evidence type="ECO:0000313" key="3">
    <source>
        <dbReference type="Proteomes" id="UP000644507"/>
    </source>
</evidence>
<dbReference type="SUPFAM" id="SSF51905">
    <property type="entry name" value="FAD/NAD(P)-binding domain"/>
    <property type="match status" value="1"/>
</dbReference>
<dbReference type="InterPro" id="IPR036188">
    <property type="entry name" value="FAD/NAD-bd_sf"/>
</dbReference>
<dbReference type="EMBL" id="BMXI01000023">
    <property type="protein sequence ID" value="GHC67157.1"/>
    <property type="molecule type" value="Genomic_DNA"/>
</dbReference>
<evidence type="ECO:0000259" key="1">
    <source>
        <dbReference type="Pfam" id="PF01593"/>
    </source>
</evidence>
<comment type="caution">
    <text evidence="2">The sequence shown here is derived from an EMBL/GenBank/DDBJ whole genome shotgun (WGS) entry which is preliminary data.</text>
</comment>
<sequence length="413" mass="46080">MTSKINDVIIIGAGLAGLSCGLELLKNGLRPLVLEKADRPGGRVATDEYEGFLLDRGFQVFLDAYPVSGELLDLEALQLRAFEPGAKVYLLDELYRVMDIFRRPKHFLSSAFAPVGNLFDKALVARLRLQMGKSELEDINDREDMTTVEYLRRFGFSERMVDDFFRSFYGGIFLERELRTSSRMFEFTFKMFAKGSATLPAKGMGEIPKQLASRFPEDCIQYHSRVSSINGNTVKIATGETYTAEHVVIAAPSPKSFLPDLKYPEIEWRSVTNLYFAAPQSPLNEPLLALNGTSEGIVNNVAVVSDVAPAYAPEGQSLISVSLLGLYPQRDLVDRVKSELKEWFGEEVAQWKFLRTYEIPKALPVQRPDDIPPPQPDAPYHLCGDFMNSASIEGSIVSGQNTARRILEGLTNS</sequence>
<keyword evidence="3" id="KW-1185">Reference proteome</keyword>